<feature type="site" description="Transition state stabilizer" evidence="9">
    <location>
        <position position="249"/>
    </location>
</feature>
<comment type="caution">
    <text evidence="11">The sequence shown here is derived from an EMBL/GenBank/DDBJ whole genome shotgun (WGS) entry which is preliminary data.</text>
</comment>
<dbReference type="UniPathway" id="UPA00068">
    <property type="reaction ID" value="UER00107"/>
</dbReference>
<dbReference type="FunFam" id="3.40.1160.10:FF:000004">
    <property type="entry name" value="Acetylglutamate kinase"/>
    <property type="match status" value="1"/>
</dbReference>
<dbReference type="EC" id="2.7.2.8" evidence="9"/>
<dbReference type="SUPFAM" id="SSF53633">
    <property type="entry name" value="Carbamate kinase-like"/>
    <property type="match status" value="1"/>
</dbReference>
<dbReference type="Pfam" id="PF00696">
    <property type="entry name" value="AA_kinase"/>
    <property type="match status" value="1"/>
</dbReference>
<keyword evidence="3 9" id="KW-0028">Amino-acid biosynthesis</keyword>
<dbReference type="GO" id="GO:0042450">
    <property type="term" value="P:L-arginine biosynthetic process via ornithine"/>
    <property type="evidence" value="ECO:0007669"/>
    <property type="project" value="UniProtKB-UniRule"/>
</dbReference>
<dbReference type="GO" id="GO:0003991">
    <property type="term" value="F:acetylglutamate kinase activity"/>
    <property type="evidence" value="ECO:0007669"/>
    <property type="project" value="UniProtKB-UniRule"/>
</dbReference>
<evidence type="ECO:0000256" key="6">
    <source>
        <dbReference type="ARBA" id="ARBA00022777"/>
    </source>
</evidence>
<dbReference type="PRINTS" id="PR00474">
    <property type="entry name" value="GLU5KINASE"/>
</dbReference>
<feature type="binding site" evidence="9">
    <location>
        <position position="186"/>
    </location>
    <ligand>
        <name>substrate</name>
    </ligand>
</feature>
<keyword evidence="12" id="KW-1185">Reference proteome</keyword>
<dbReference type="CDD" id="cd04250">
    <property type="entry name" value="AAK_NAGK-C"/>
    <property type="match status" value="1"/>
</dbReference>
<evidence type="ECO:0000256" key="3">
    <source>
        <dbReference type="ARBA" id="ARBA00022605"/>
    </source>
</evidence>
<comment type="subcellular location">
    <subcellularLocation>
        <location evidence="9">Cytoplasm</location>
    </subcellularLocation>
</comment>
<evidence type="ECO:0000256" key="2">
    <source>
        <dbReference type="ARBA" id="ARBA00022571"/>
    </source>
</evidence>
<evidence type="ECO:0000256" key="5">
    <source>
        <dbReference type="ARBA" id="ARBA00022741"/>
    </source>
</evidence>
<keyword evidence="6 9" id="KW-0418">Kinase</keyword>
<dbReference type="InterPro" id="IPR036393">
    <property type="entry name" value="AceGlu_kinase-like_sf"/>
</dbReference>
<dbReference type="GO" id="GO:0005737">
    <property type="term" value="C:cytoplasm"/>
    <property type="evidence" value="ECO:0007669"/>
    <property type="project" value="UniProtKB-SubCell"/>
</dbReference>
<feature type="domain" description="Aspartate/glutamate/uridylate kinase" evidence="10">
    <location>
        <begin position="29"/>
        <end position="268"/>
    </location>
</feature>
<feature type="binding site" evidence="9">
    <location>
        <begin position="68"/>
        <end position="69"/>
    </location>
    <ligand>
        <name>substrate</name>
    </ligand>
</feature>
<evidence type="ECO:0000256" key="8">
    <source>
        <dbReference type="ARBA" id="ARBA00048141"/>
    </source>
</evidence>
<dbReference type="InterPro" id="IPR001057">
    <property type="entry name" value="Glu/AcGlu_kinase"/>
</dbReference>
<comment type="catalytic activity">
    <reaction evidence="8 9">
        <text>N-acetyl-L-glutamate + ATP = N-acetyl-L-glutamyl 5-phosphate + ADP</text>
        <dbReference type="Rhea" id="RHEA:14629"/>
        <dbReference type="ChEBI" id="CHEBI:30616"/>
        <dbReference type="ChEBI" id="CHEBI:44337"/>
        <dbReference type="ChEBI" id="CHEBI:57936"/>
        <dbReference type="ChEBI" id="CHEBI:456216"/>
        <dbReference type="EC" id="2.7.2.8"/>
    </reaction>
</comment>
<dbReference type="HAMAP" id="MF_00082">
    <property type="entry name" value="ArgB"/>
    <property type="match status" value="1"/>
</dbReference>
<dbReference type="PANTHER" id="PTHR23342">
    <property type="entry name" value="N-ACETYLGLUTAMATE SYNTHASE"/>
    <property type="match status" value="1"/>
</dbReference>
<dbReference type="InterPro" id="IPR037528">
    <property type="entry name" value="ArgB"/>
</dbReference>
<dbReference type="NCBIfam" id="TIGR00761">
    <property type="entry name" value="argB"/>
    <property type="match status" value="1"/>
</dbReference>
<name>A0A372MK93_9SPIR</name>
<dbReference type="InterPro" id="IPR004662">
    <property type="entry name" value="AcgluKinase_fam"/>
</dbReference>
<feature type="site" description="Transition state stabilizer" evidence="9">
    <location>
        <position position="33"/>
    </location>
</feature>
<dbReference type="PIRSF" id="PIRSF000728">
    <property type="entry name" value="NAGK"/>
    <property type="match status" value="1"/>
</dbReference>
<evidence type="ECO:0000313" key="12">
    <source>
        <dbReference type="Proteomes" id="UP000264002"/>
    </source>
</evidence>
<evidence type="ECO:0000256" key="9">
    <source>
        <dbReference type="HAMAP-Rule" id="MF_00082"/>
    </source>
</evidence>
<keyword evidence="4 9" id="KW-0808">Transferase</keyword>
<feature type="binding site" evidence="9">
    <location>
        <position position="90"/>
    </location>
    <ligand>
        <name>substrate</name>
    </ligand>
</feature>
<keyword evidence="2 9" id="KW-0055">Arginine biosynthesis</keyword>
<gene>
    <name evidence="9 11" type="primary">argB</name>
    <name evidence="11" type="ORF">DYP60_01085</name>
</gene>
<comment type="pathway">
    <text evidence="1 9">Amino-acid biosynthesis; L-arginine biosynthesis; N(2)-acetyl-L-ornithine from L-glutamate: step 2/4.</text>
</comment>
<evidence type="ECO:0000259" key="10">
    <source>
        <dbReference type="Pfam" id="PF00696"/>
    </source>
</evidence>
<dbReference type="GO" id="GO:0005524">
    <property type="term" value="F:ATP binding"/>
    <property type="evidence" value="ECO:0007669"/>
    <property type="project" value="UniProtKB-UniRule"/>
</dbReference>
<evidence type="ECO:0000313" key="11">
    <source>
        <dbReference type="EMBL" id="RFU96195.1"/>
    </source>
</evidence>
<proteinExistence type="inferred from homology"/>
<keyword evidence="7 9" id="KW-0067">ATP-binding</keyword>
<reference evidence="11 12" key="2">
    <citation type="submission" date="2018-09" db="EMBL/GenBank/DDBJ databases">
        <title>Genome of Sphaerochaeta halotolerans strain 4-11.</title>
        <authorList>
            <person name="Nazina T.N."/>
            <person name="Sokolova D.S."/>
        </authorList>
    </citation>
    <scope>NUCLEOTIDE SEQUENCE [LARGE SCALE GENOMIC DNA]</scope>
    <source>
        <strain evidence="11 12">4-11</strain>
    </source>
</reference>
<protein>
    <recommendedName>
        <fullName evidence="9">Acetylglutamate kinase</fullName>
        <ecNumber evidence="9">2.7.2.8</ecNumber>
    </recommendedName>
    <alternativeName>
        <fullName evidence="9">N-acetyl-L-glutamate 5-phosphotransferase</fullName>
    </alternativeName>
    <alternativeName>
        <fullName evidence="9">NAG kinase</fullName>
        <shortName evidence="9">NAGK</shortName>
    </alternativeName>
</protein>
<comment type="similarity">
    <text evidence="9">Belongs to the acetylglutamate kinase family. ArgB subfamily.</text>
</comment>
<evidence type="ECO:0000256" key="4">
    <source>
        <dbReference type="ARBA" id="ARBA00022679"/>
    </source>
</evidence>
<dbReference type="InterPro" id="IPR041727">
    <property type="entry name" value="NAGK-C"/>
</dbReference>
<sequence>MKHRMENEILKAEVLIEAIPYIRTFAGSIVVVKYGGSAMVDEQLKKSVIQDIAMLKYIGLKPVVVHGGGKEITNMLDRLGKKSQFLDGLRVTDAETAQVAEMVLSGSISKSLVSELEQVGISAVGISGKDGSTLLCSKKLDEKGRDLGYVGTVEKVDTSLLETLLSNNFVPVVSPVGSDEEGSTYNINADYAASAVAGSLSAQKLVFLTDVEGILKDKDDPSSIIRTLSTKQAEAYIQDGTINGGMIPKVQCCLDGLAKGVKSVHILDGRVPHAILLEIFTTRGIGTMVTKEERS</sequence>
<accession>A0A372MK93</accession>
<dbReference type="PANTHER" id="PTHR23342:SF0">
    <property type="entry name" value="N-ACETYLGLUTAMATE SYNTHASE, MITOCHONDRIAL"/>
    <property type="match status" value="1"/>
</dbReference>
<keyword evidence="9" id="KW-0963">Cytoplasm</keyword>
<dbReference type="Proteomes" id="UP000264002">
    <property type="component" value="Unassembled WGS sequence"/>
</dbReference>
<reference evidence="12" key="1">
    <citation type="submission" date="2018-08" db="EMBL/GenBank/DDBJ databases">
        <authorList>
            <person name="Grouzdev D.S."/>
            <person name="Krutkina M.S."/>
        </authorList>
    </citation>
    <scope>NUCLEOTIDE SEQUENCE [LARGE SCALE GENOMIC DNA]</scope>
    <source>
        <strain evidence="12">4-11</strain>
    </source>
</reference>
<dbReference type="InterPro" id="IPR001048">
    <property type="entry name" value="Asp/Glu/Uridylate_kinase"/>
</dbReference>
<evidence type="ECO:0000256" key="1">
    <source>
        <dbReference type="ARBA" id="ARBA00004828"/>
    </source>
</evidence>
<dbReference type="Gene3D" id="3.40.1160.10">
    <property type="entry name" value="Acetylglutamate kinase-like"/>
    <property type="match status" value="1"/>
</dbReference>
<evidence type="ECO:0000256" key="7">
    <source>
        <dbReference type="ARBA" id="ARBA00022840"/>
    </source>
</evidence>
<organism evidence="11 12">
    <name type="scientific">Sphaerochaeta halotolerans</name>
    <dbReference type="NCBI Taxonomy" id="2293840"/>
    <lineage>
        <taxon>Bacteria</taxon>
        <taxon>Pseudomonadati</taxon>
        <taxon>Spirochaetota</taxon>
        <taxon>Spirochaetia</taxon>
        <taxon>Spirochaetales</taxon>
        <taxon>Sphaerochaetaceae</taxon>
        <taxon>Sphaerochaeta</taxon>
    </lineage>
</organism>
<comment type="function">
    <text evidence="9">Catalyzes the ATP-dependent phosphorylation of N-acetyl-L-glutamate.</text>
</comment>
<dbReference type="RefSeq" id="WP_117329015.1">
    <property type="nucleotide sequence ID" value="NZ_QUWK01000001.1"/>
</dbReference>
<dbReference type="EMBL" id="QUWK01000001">
    <property type="protein sequence ID" value="RFU96195.1"/>
    <property type="molecule type" value="Genomic_DNA"/>
</dbReference>
<keyword evidence="5 9" id="KW-0547">Nucleotide-binding</keyword>
<dbReference type="AlphaFoldDB" id="A0A372MK93"/>